<gene>
    <name evidence="2" type="ORF">NZH93_18275</name>
</gene>
<accession>A0A9X2VLH9</accession>
<protein>
    <submittedName>
        <fullName evidence="2">Uncharacterized protein</fullName>
    </submittedName>
</protein>
<dbReference type="EMBL" id="JANYMP010000008">
    <property type="protein sequence ID" value="MCS7478810.1"/>
    <property type="molecule type" value="Genomic_DNA"/>
</dbReference>
<dbReference type="AlphaFoldDB" id="A0A9X2VLH9"/>
<comment type="caution">
    <text evidence="2">The sequence shown here is derived from an EMBL/GenBank/DDBJ whole genome shotgun (WGS) entry which is preliminary data.</text>
</comment>
<feature type="compositionally biased region" description="Low complexity" evidence="1">
    <location>
        <begin position="20"/>
        <end position="33"/>
    </location>
</feature>
<dbReference type="Proteomes" id="UP001141259">
    <property type="component" value="Unassembled WGS sequence"/>
</dbReference>
<keyword evidence="3" id="KW-1185">Reference proteome</keyword>
<evidence type="ECO:0000313" key="2">
    <source>
        <dbReference type="EMBL" id="MCS7478810.1"/>
    </source>
</evidence>
<dbReference type="RefSeq" id="WP_259624321.1">
    <property type="nucleotide sequence ID" value="NZ_JANYMP010000008.1"/>
</dbReference>
<evidence type="ECO:0000256" key="1">
    <source>
        <dbReference type="SAM" id="MobiDB-lite"/>
    </source>
</evidence>
<evidence type="ECO:0000313" key="3">
    <source>
        <dbReference type="Proteomes" id="UP001141259"/>
    </source>
</evidence>
<reference evidence="2" key="1">
    <citation type="submission" date="2022-08" db="EMBL/GenBank/DDBJ databases">
        <authorList>
            <person name="Tistechok S."/>
            <person name="Samborskyy M."/>
            <person name="Roman I."/>
        </authorList>
    </citation>
    <scope>NUCLEOTIDE SEQUENCE</scope>
    <source>
        <strain evidence="2">DSM 103496</strain>
    </source>
</reference>
<feature type="region of interest" description="Disordered" evidence="1">
    <location>
        <begin position="1"/>
        <end position="43"/>
    </location>
</feature>
<sequence length="43" mass="4777">MNEDRHGHQLRPTRARRSSRSATGRSTGRSTTPKGRPDATSSR</sequence>
<proteinExistence type="predicted"/>
<feature type="compositionally biased region" description="Basic residues" evidence="1">
    <location>
        <begin position="8"/>
        <end position="19"/>
    </location>
</feature>
<name>A0A9X2VLH9_9PSEU</name>
<organism evidence="2 3">
    <name type="scientific">Umezawaea endophytica</name>
    <dbReference type="NCBI Taxonomy" id="1654476"/>
    <lineage>
        <taxon>Bacteria</taxon>
        <taxon>Bacillati</taxon>
        <taxon>Actinomycetota</taxon>
        <taxon>Actinomycetes</taxon>
        <taxon>Pseudonocardiales</taxon>
        <taxon>Pseudonocardiaceae</taxon>
        <taxon>Umezawaea</taxon>
    </lineage>
</organism>